<protein>
    <submittedName>
        <fullName evidence="1">Uncharacterized protein</fullName>
    </submittedName>
</protein>
<dbReference type="AlphaFoldDB" id="A0A834HWJ9"/>
<evidence type="ECO:0000313" key="2">
    <source>
        <dbReference type="Proteomes" id="UP000625711"/>
    </source>
</evidence>
<name>A0A834HWJ9_RHYFE</name>
<keyword evidence="2" id="KW-1185">Reference proteome</keyword>
<evidence type="ECO:0000313" key="1">
    <source>
        <dbReference type="EMBL" id="KAF7269840.1"/>
    </source>
</evidence>
<dbReference type="EMBL" id="JAACXV010014170">
    <property type="protein sequence ID" value="KAF7269840.1"/>
    <property type="molecule type" value="Genomic_DNA"/>
</dbReference>
<proteinExistence type="predicted"/>
<dbReference type="Proteomes" id="UP000625711">
    <property type="component" value="Unassembled WGS sequence"/>
</dbReference>
<accession>A0A834HWJ9</accession>
<gene>
    <name evidence="1" type="ORF">GWI33_017134</name>
</gene>
<comment type="caution">
    <text evidence="1">The sequence shown here is derived from an EMBL/GenBank/DDBJ whole genome shotgun (WGS) entry which is preliminary data.</text>
</comment>
<sequence length="138" mass="15815">MKTINRKQWFPSPRPSFLDFIFLLPPYLHRGVLRNRYPEIYLQYFPGTWTSKTRDVQATGPFSVAVIFPHSILNILDKREILGHVGRFKMGRSLNARAGGGGVSEGFGTEIDLGSFRVEYSASWKRQIRHFIGQKTGK</sequence>
<organism evidence="1 2">
    <name type="scientific">Rhynchophorus ferrugineus</name>
    <name type="common">Red palm weevil</name>
    <name type="synonym">Curculio ferrugineus</name>
    <dbReference type="NCBI Taxonomy" id="354439"/>
    <lineage>
        <taxon>Eukaryota</taxon>
        <taxon>Metazoa</taxon>
        <taxon>Ecdysozoa</taxon>
        <taxon>Arthropoda</taxon>
        <taxon>Hexapoda</taxon>
        <taxon>Insecta</taxon>
        <taxon>Pterygota</taxon>
        <taxon>Neoptera</taxon>
        <taxon>Endopterygota</taxon>
        <taxon>Coleoptera</taxon>
        <taxon>Polyphaga</taxon>
        <taxon>Cucujiformia</taxon>
        <taxon>Curculionidae</taxon>
        <taxon>Dryophthorinae</taxon>
        <taxon>Rhynchophorus</taxon>
    </lineage>
</organism>
<reference evidence="1" key="1">
    <citation type="submission" date="2020-08" db="EMBL/GenBank/DDBJ databases">
        <title>Genome sequencing and assembly of the red palm weevil Rhynchophorus ferrugineus.</title>
        <authorList>
            <person name="Dias G.B."/>
            <person name="Bergman C.M."/>
            <person name="Manee M."/>
        </authorList>
    </citation>
    <scope>NUCLEOTIDE SEQUENCE</scope>
    <source>
        <strain evidence="1">AA-2017</strain>
        <tissue evidence="1">Whole larva</tissue>
    </source>
</reference>